<comment type="similarity">
    <text evidence="1">Belongs to the TEL2 family.</text>
</comment>
<evidence type="ECO:0000313" key="4">
    <source>
        <dbReference type="Proteomes" id="UP000271162"/>
    </source>
</evidence>
<dbReference type="PANTHER" id="PTHR15830:SF10">
    <property type="entry name" value="TELOMERE LENGTH REGULATION PROTEIN TEL2 HOMOLOG"/>
    <property type="match status" value="1"/>
</dbReference>
<feature type="domain" description="Telomere length regulation protein conserved" evidence="2">
    <location>
        <begin position="420"/>
        <end position="517"/>
    </location>
</feature>
<protein>
    <submittedName>
        <fullName evidence="5">Telomere length regulation protein clk-2 (inferred by orthology to a C. elegans protein)</fullName>
    </submittedName>
</protein>
<dbReference type="Gene3D" id="1.25.40.720">
    <property type="entry name" value="Telomere length regulation protein 2, C-terminal domain"/>
    <property type="match status" value="1"/>
</dbReference>
<keyword evidence="4" id="KW-1185">Reference proteome</keyword>
<dbReference type="EMBL" id="UYSL01022754">
    <property type="protein sequence ID" value="VDL81072.1"/>
    <property type="molecule type" value="Genomic_DNA"/>
</dbReference>
<dbReference type="OMA" id="NNHWIYL"/>
<dbReference type="GO" id="GO:0005829">
    <property type="term" value="C:cytosol"/>
    <property type="evidence" value="ECO:0007669"/>
    <property type="project" value="TreeGrafter"/>
</dbReference>
<dbReference type="PANTHER" id="PTHR15830">
    <property type="entry name" value="TELOMERE LENGTH REGULATION PROTEIN TEL2 FAMILY MEMBER"/>
    <property type="match status" value="1"/>
</dbReference>
<dbReference type="GO" id="GO:0051083">
    <property type="term" value="P:'de novo' cotranslational protein folding"/>
    <property type="evidence" value="ECO:0007669"/>
    <property type="project" value="TreeGrafter"/>
</dbReference>
<evidence type="ECO:0000313" key="3">
    <source>
        <dbReference type="EMBL" id="VDL81072.1"/>
    </source>
</evidence>
<organism evidence="5">
    <name type="scientific">Nippostrongylus brasiliensis</name>
    <name type="common">Rat hookworm</name>
    <dbReference type="NCBI Taxonomy" id="27835"/>
    <lineage>
        <taxon>Eukaryota</taxon>
        <taxon>Metazoa</taxon>
        <taxon>Ecdysozoa</taxon>
        <taxon>Nematoda</taxon>
        <taxon>Chromadorea</taxon>
        <taxon>Rhabditida</taxon>
        <taxon>Rhabditina</taxon>
        <taxon>Rhabditomorpha</taxon>
        <taxon>Strongyloidea</taxon>
        <taxon>Heligmosomidae</taxon>
        <taxon>Nippostrongylus</taxon>
    </lineage>
</organism>
<gene>
    <name evidence="3" type="ORF">NBR_LOCUS17422</name>
</gene>
<dbReference type="InterPro" id="IPR038528">
    <property type="entry name" value="TEL2_C_sf"/>
</dbReference>
<dbReference type="AlphaFoldDB" id="A0A0N4YK74"/>
<dbReference type="InterPro" id="IPR051970">
    <property type="entry name" value="TEL2_Regulation"/>
</dbReference>
<dbReference type="GO" id="GO:0051879">
    <property type="term" value="F:Hsp90 protein binding"/>
    <property type="evidence" value="ECO:0007669"/>
    <property type="project" value="TreeGrafter"/>
</dbReference>
<sequence length="670" mass="75040">MIITAIEQRLNDANERCVIIRILGEVKQEIQWEEDCTPGLEAIIENMNKIDKFLTRTEIPTYVDDCFSAANPLYVVPLLVSKLSGRYSVERILYWLTLSFRGLERCLKDSVSAELCDGLLDMYGRLISSLVSTRDKLLNALNPDSARFKTPDGLRVLESLVCSAVTSSLQHTYESVVAGRDVDLCVLAQLIARGRTVVIADTTLLLYAIRWLCSRDDSPIWDRIVQRIFNDSSMSTRDTEALILEATLAATQKKDLMVLADYLHTAVTKDAYFAAMKVICDSKYNLFIDYALLKNVEGASADVIIRQSGMFVGETFSSWMGGDKLEFEYEDNPWLTEMRSIRDGVEELPADGKDQQGFAELPELSGCTDVQLPAPTGRTDDGQPVDSDDEDFPAYEVPESEKIFEVPSVEDEPDKTVPPPNYIGDCFEQLNEKEKYEVFEAAFFALNGMIRRKALGFTDIASKLVYRLVYLEDKFSTKNFEEIRKQCIVSCLVMCPKVAPELGDIVFTRSASFFHRQATGGRLWTQEFAPIPDDSPQKQNQSAKLRTGRDSAFLARLIFCSSDILQKAANAPSVVKMANSLADLVAPLRFHPESFIRSSVLFAYWSISVAVPDNVFFELFGNVVRGWLEWITMCADDVNSSEQSRNLARAVAAALLQKLEALNTVEASLA</sequence>
<reference evidence="3 4" key="2">
    <citation type="submission" date="2018-11" db="EMBL/GenBank/DDBJ databases">
        <authorList>
            <consortium name="Pathogen Informatics"/>
        </authorList>
    </citation>
    <scope>NUCLEOTIDE SEQUENCE [LARGE SCALE GENOMIC DNA]</scope>
</reference>
<evidence type="ECO:0000259" key="2">
    <source>
        <dbReference type="Pfam" id="PF10193"/>
    </source>
</evidence>
<reference evidence="5" key="1">
    <citation type="submission" date="2016-04" db="UniProtKB">
        <authorList>
            <consortium name="WormBaseParasite"/>
        </authorList>
    </citation>
    <scope>IDENTIFICATION</scope>
</reference>
<dbReference type="STRING" id="27835.A0A0N4YK74"/>
<name>A0A0N4YK74_NIPBR</name>
<dbReference type="Proteomes" id="UP000271162">
    <property type="component" value="Unassembled WGS sequence"/>
</dbReference>
<accession>A0A0N4YK74</accession>
<dbReference type="Pfam" id="PF10193">
    <property type="entry name" value="Telomere_reg-2"/>
    <property type="match status" value="1"/>
</dbReference>
<proteinExistence type="inferred from homology"/>
<dbReference type="GO" id="GO:0042162">
    <property type="term" value="F:telomeric DNA binding"/>
    <property type="evidence" value="ECO:0007669"/>
    <property type="project" value="TreeGrafter"/>
</dbReference>
<evidence type="ECO:0000256" key="1">
    <source>
        <dbReference type="ARBA" id="ARBA00006133"/>
    </source>
</evidence>
<dbReference type="WBParaSite" id="NBR_0001742101-mRNA-1">
    <property type="protein sequence ID" value="NBR_0001742101-mRNA-1"/>
    <property type="gene ID" value="NBR_0001742101"/>
</dbReference>
<evidence type="ECO:0000313" key="5">
    <source>
        <dbReference type="WBParaSite" id="NBR_0001742101-mRNA-1"/>
    </source>
</evidence>
<dbReference type="InterPro" id="IPR019337">
    <property type="entry name" value="Telomere_length_regulation_dom"/>
</dbReference>